<organism evidence="1 2">
    <name type="scientific">Trichinella pseudospiralis</name>
    <name type="common">Parasitic roundworm</name>
    <dbReference type="NCBI Taxonomy" id="6337"/>
    <lineage>
        <taxon>Eukaryota</taxon>
        <taxon>Metazoa</taxon>
        <taxon>Ecdysozoa</taxon>
        <taxon>Nematoda</taxon>
        <taxon>Enoplea</taxon>
        <taxon>Dorylaimia</taxon>
        <taxon>Trichinellida</taxon>
        <taxon>Trichinellidae</taxon>
        <taxon>Trichinella</taxon>
    </lineage>
</organism>
<dbReference type="AlphaFoldDB" id="A0A0V1DSY8"/>
<name>A0A0V1DSY8_TRIPS</name>
<dbReference type="Proteomes" id="UP000054632">
    <property type="component" value="Unassembled WGS sequence"/>
</dbReference>
<evidence type="ECO:0000313" key="2">
    <source>
        <dbReference type="Proteomes" id="UP000054632"/>
    </source>
</evidence>
<accession>A0A0V1DSY8</accession>
<protein>
    <submittedName>
        <fullName evidence="1">Uncharacterized protein</fullName>
    </submittedName>
</protein>
<reference evidence="1 2" key="1">
    <citation type="submission" date="2015-01" db="EMBL/GenBank/DDBJ databases">
        <title>Evolution of Trichinella species and genotypes.</title>
        <authorList>
            <person name="Korhonen P.K."/>
            <person name="Edoardo P."/>
            <person name="Giuseppe L.R."/>
            <person name="Gasser R.B."/>
        </authorList>
    </citation>
    <scope>NUCLEOTIDE SEQUENCE [LARGE SCALE GENOMIC DNA]</scope>
    <source>
        <strain evidence="1">ISS13</strain>
    </source>
</reference>
<sequence>MSTFKCLFYVNNEPAKKQCFFIKIKRKKCSSV</sequence>
<dbReference type="EMBL" id="JYDR01000309">
    <property type="protein sequence ID" value="KRY64687.1"/>
    <property type="molecule type" value="Genomic_DNA"/>
</dbReference>
<comment type="caution">
    <text evidence="1">The sequence shown here is derived from an EMBL/GenBank/DDBJ whole genome shotgun (WGS) entry which is preliminary data.</text>
</comment>
<gene>
    <name evidence="1" type="ORF">T4A_13343</name>
</gene>
<evidence type="ECO:0000313" key="1">
    <source>
        <dbReference type="EMBL" id="KRY64687.1"/>
    </source>
</evidence>
<proteinExistence type="predicted"/>